<gene>
    <name evidence="4" type="ORF">H2509_06235</name>
</gene>
<dbReference type="InterPro" id="IPR007730">
    <property type="entry name" value="SPOR-like_dom"/>
</dbReference>
<evidence type="ECO:0000313" key="4">
    <source>
        <dbReference type="EMBL" id="MBA5776724.1"/>
    </source>
</evidence>
<feature type="region of interest" description="Disordered" evidence="1">
    <location>
        <begin position="210"/>
        <end position="281"/>
    </location>
</feature>
<name>A0A839ACL4_9HYPH</name>
<evidence type="ECO:0000256" key="1">
    <source>
        <dbReference type="SAM" id="MobiDB-lite"/>
    </source>
</evidence>
<organism evidence="4 5">
    <name type="scientific">Stappia albiluteola</name>
    <dbReference type="NCBI Taxonomy" id="2758565"/>
    <lineage>
        <taxon>Bacteria</taxon>
        <taxon>Pseudomonadati</taxon>
        <taxon>Pseudomonadota</taxon>
        <taxon>Alphaproteobacteria</taxon>
        <taxon>Hyphomicrobiales</taxon>
        <taxon>Stappiaceae</taxon>
        <taxon>Stappia</taxon>
    </lineage>
</organism>
<feature type="compositionally biased region" description="Acidic residues" evidence="1">
    <location>
        <begin position="326"/>
        <end position="336"/>
    </location>
</feature>
<feature type="domain" description="SPOR" evidence="3">
    <location>
        <begin position="636"/>
        <end position="720"/>
    </location>
</feature>
<feature type="region of interest" description="Disordered" evidence="1">
    <location>
        <begin position="1"/>
        <end position="111"/>
    </location>
</feature>
<accession>A0A839ACL4</accession>
<feature type="compositionally biased region" description="Low complexity" evidence="1">
    <location>
        <begin position="272"/>
        <end position="281"/>
    </location>
</feature>
<keyword evidence="2" id="KW-0812">Transmembrane</keyword>
<feature type="compositionally biased region" description="Low complexity" evidence="1">
    <location>
        <begin position="296"/>
        <end position="325"/>
    </location>
</feature>
<feature type="compositionally biased region" description="Basic and acidic residues" evidence="1">
    <location>
        <begin position="1"/>
        <end position="15"/>
    </location>
</feature>
<evidence type="ECO:0000313" key="5">
    <source>
        <dbReference type="Proteomes" id="UP000541109"/>
    </source>
</evidence>
<dbReference type="GO" id="GO:0042834">
    <property type="term" value="F:peptidoglycan binding"/>
    <property type="evidence" value="ECO:0007669"/>
    <property type="project" value="InterPro"/>
</dbReference>
<keyword evidence="5" id="KW-1185">Reference proteome</keyword>
<dbReference type="Proteomes" id="UP000541109">
    <property type="component" value="Unassembled WGS sequence"/>
</dbReference>
<feature type="compositionally biased region" description="Low complexity" evidence="1">
    <location>
        <begin position="622"/>
        <end position="634"/>
    </location>
</feature>
<dbReference type="InterPro" id="IPR036680">
    <property type="entry name" value="SPOR-like_sf"/>
</dbReference>
<comment type="caution">
    <text evidence="4">The sequence shown here is derived from an EMBL/GenBank/DDBJ whole genome shotgun (WGS) entry which is preliminary data.</text>
</comment>
<dbReference type="Gene3D" id="3.30.70.1070">
    <property type="entry name" value="Sporulation related repeat"/>
    <property type="match status" value="1"/>
</dbReference>
<feature type="compositionally biased region" description="Acidic residues" evidence="1">
    <location>
        <begin position="245"/>
        <end position="260"/>
    </location>
</feature>
<proteinExistence type="predicted"/>
<feature type="compositionally biased region" description="Acidic residues" evidence="1">
    <location>
        <begin position="16"/>
        <end position="25"/>
    </location>
</feature>
<evidence type="ECO:0000256" key="2">
    <source>
        <dbReference type="SAM" id="Phobius"/>
    </source>
</evidence>
<dbReference type="SUPFAM" id="SSF110997">
    <property type="entry name" value="Sporulation related repeat"/>
    <property type="match status" value="1"/>
</dbReference>
<reference evidence="4 5" key="1">
    <citation type="submission" date="2020-07" db="EMBL/GenBank/DDBJ databases">
        <title>Stappia sp., F7233, whole genome shotgun sequencing project.</title>
        <authorList>
            <person name="Jiang S."/>
            <person name="Liu Z.W."/>
            <person name="Du Z.J."/>
        </authorList>
    </citation>
    <scope>NUCLEOTIDE SEQUENCE [LARGE SCALE GENOMIC DNA]</scope>
    <source>
        <strain evidence="4 5">F7233</strain>
    </source>
</reference>
<feature type="compositionally biased region" description="Low complexity" evidence="1">
    <location>
        <begin position="560"/>
        <end position="579"/>
    </location>
</feature>
<protein>
    <submittedName>
        <fullName evidence="4">SPOR domain-containing protein</fullName>
    </submittedName>
</protein>
<feature type="compositionally biased region" description="Basic and acidic residues" evidence="1">
    <location>
        <begin position="261"/>
        <end position="271"/>
    </location>
</feature>
<feature type="compositionally biased region" description="Polar residues" evidence="1">
    <location>
        <begin position="480"/>
        <end position="489"/>
    </location>
</feature>
<dbReference type="EMBL" id="JACFXV010000043">
    <property type="protein sequence ID" value="MBA5776724.1"/>
    <property type="molecule type" value="Genomic_DNA"/>
</dbReference>
<feature type="compositionally biased region" description="Low complexity" evidence="1">
    <location>
        <begin position="44"/>
        <end position="57"/>
    </location>
</feature>
<dbReference type="AlphaFoldDB" id="A0A839ACL4"/>
<feature type="compositionally biased region" description="Acidic residues" evidence="1">
    <location>
        <begin position="58"/>
        <end position="78"/>
    </location>
</feature>
<feature type="compositionally biased region" description="Low complexity" evidence="1">
    <location>
        <begin position="594"/>
        <end position="609"/>
    </location>
</feature>
<feature type="region of interest" description="Disordered" evidence="1">
    <location>
        <begin position="357"/>
        <end position="378"/>
    </location>
</feature>
<keyword evidence="2" id="KW-1133">Transmembrane helix</keyword>
<evidence type="ECO:0000259" key="3">
    <source>
        <dbReference type="PROSITE" id="PS51724"/>
    </source>
</evidence>
<dbReference type="PROSITE" id="PS51724">
    <property type="entry name" value="SPOR"/>
    <property type="match status" value="1"/>
</dbReference>
<feature type="compositionally biased region" description="Polar residues" evidence="1">
    <location>
        <begin position="610"/>
        <end position="621"/>
    </location>
</feature>
<feature type="region of interest" description="Disordered" evidence="1">
    <location>
        <begin position="138"/>
        <end position="168"/>
    </location>
</feature>
<dbReference type="Pfam" id="PF05036">
    <property type="entry name" value="SPOR"/>
    <property type="match status" value="1"/>
</dbReference>
<sequence>MPENDRSDERMRQGDPYEDFDEDPLVELARIVSEGSNARLPTVAPQQYDEQQYQADDQPAEYDEVESSAEGEAEDWGLEEQGLPYNPEYSEEEADYQYRAAEEAEPSPGYEQADVFEPDEAVYAAPVAPYGQQHYVTEGFVAGQPTESYEEEPQPQYQSREEPYEDDAVYEGAPEAMAEEEYETVPAQSPDTDFAEQLMAGFEDELRSAFDQKFGAPAAQDAGTDAEDYPQPYGEETAGRAEATSSDEEIYDDLFSEEAEVEAREQARRSSEASAGRGLTTAGVAPVVAAAAFTPARQVRSQATPIAAPAAAPAQQQSQPQSFSAVEDDYDDDLYEDLPPAQGYDIEAVARAMKESDPALSGHGVLPPHSPAEELATPEGRSRRGLAVAVAILGLAVIGGAVFALVDFGESGVDIGPPQVIAAQEGPLKVYPEQDSEEKPSQSKLIYDRVGGNAGGTEERLIVQEETPVASLPPAPATEEQLSPSTGLVQPSGPRRVRTVIVRPDGTIISEDEAEAAATGVTPPAVEPTPAAEPRDVTAAVEPASPVSVPETAAEEADPVEAVTPEAAAPVEGAASPVPAGQPGILPRPKPEGAAVRVASAPATSAPAANTSQPLDLTTNEPAQAAPSAPAVQTASVPRGSYVVQISSQRSEEQARTSFADLQKRYPDVLASIQPVIEKAELGDRGIFYRVRIPYGSRDEAISLCENLKAAGGDCFVRQN</sequence>
<feature type="region of interest" description="Disordered" evidence="1">
    <location>
        <begin position="467"/>
        <end position="634"/>
    </location>
</feature>
<dbReference type="RefSeq" id="WP_182163371.1">
    <property type="nucleotide sequence ID" value="NZ_JACFXV010000043.1"/>
</dbReference>
<feature type="compositionally biased region" description="Low complexity" evidence="1">
    <location>
        <begin position="516"/>
        <end position="532"/>
    </location>
</feature>
<feature type="region of interest" description="Disordered" evidence="1">
    <location>
        <begin position="296"/>
        <end position="339"/>
    </location>
</feature>
<feature type="transmembrane region" description="Helical" evidence="2">
    <location>
        <begin position="386"/>
        <end position="406"/>
    </location>
</feature>
<keyword evidence="2" id="KW-0472">Membrane</keyword>